<feature type="compositionally biased region" description="Polar residues" evidence="1">
    <location>
        <begin position="359"/>
        <end position="378"/>
    </location>
</feature>
<dbReference type="AlphaFoldDB" id="A0A6A6HV58"/>
<gene>
    <name evidence="2" type="ORF">BU26DRAFT_610358</name>
</gene>
<proteinExistence type="predicted"/>
<accession>A0A6A6HV58</accession>
<dbReference type="Proteomes" id="UP000800094">
    <property type="component" value="Unassembled WGS sequence"/>
</dbReference>
<evidence type="ECO:0000313" key="2">
    <source>
        <dbReference type="EMBL" id="KAF2241976.1"/>
    </source>
</evidence>
<dbReference type="RefSeq" id="XP_033676980.1">
    <property type="nucleotide sequence ID" value="XM_033835993.1"/>
</dbReference>
<dbReference type="GeneID" id="54589323"/>
<organism evidence="2 3">
    <name type="scientific">Trematosphaeria pertusa</name>
    <dbReference type="NCBI Taxonomy" id="390896"/>
    <lineage>
        <taxon>Eukaryota</taxon>
        <taxon>Fungi</taxon>
        <taxon>Dikarya</taxon>
        <taxon>Ascomycota</taxon>
        <taxon>Pezizomycotina</taxon>
        <taxon>Dothideomycetes</taxon>
        <taxon>Pleosporomycetidae</taxon>
        <taxon>Pleosporales</taxon>
        <taxon>Massarineae</taxon>
        <taxon>Trematosphaeriaceae</taxon>
        <taxon>Trematosphaeria</taxon>
    </lineage>
</organism>
<keyword evidence="3" id="KW-1185">Reference proteome</keyword>
<protein>
    <submittedName>
        <fullName evidence="2">Uncharacterized protein</fullName>
    </submittedName>
</protein>
<dbReference type="EMBL" id="ML987209">
    <property type="protein sequence ID" value="KAF2241976.1"/>
    <property type="molecule type" value="Genomic_DNA"/>
</dbReference>
<feature type="region of interest" description="Disordered" evidence="1">
    <location>
        <begin position="339"/>
        <end position="396"/>
    </location>
</feature>
<reference evidence="2" key="1">
    <citation type="journal article" date="2020" name="Stud. Mycol.">
        <title>101 Dothideomycetes genomes: a test case for predicting lifestyles and emergence of pathogens.</title>
        <authorList>
            <person name="Haridas S."/>
            <person name="Albert R."/>
            <person name="Binder M."/>
            <person name="Bloem J."/>
            <person name="Labutti K."/>
            <person name="Salamov A."/>
            <person name="Andreopoulos B."/>
            <person name="Baker S."/>
            <person name="Barry K."/>
            <person name="Bills G."/>
            <person name="Bluhm B."/>
            <person name="Cannon C."/>
            <person name="Castanera R."/>
            <person name="Culley D."/>
            <person name="Daum C."/>
            <person name="Ezra D."/>
            <person name="Gonzalez J."/>
            <person name="Henrissat B."/>
            <person name="Kuo A."/>
            <person name="Liang C."/>
            <person name="Lipzen A."/>
            <person name="Lutzoni F."/>
            <person name="Magnuson J."/>
            <person name="Mondo S."/>
            <person name="Nolan M."/>
            <person name="Ohm R."/>
            <person name="Pangilinan J."/>
            <person name="Park H.-J."/>
            <person name="Ramirez L."/>
            <person name="Alfaro M."/>
            <person name="Sun H."/>
            <person name="Tritt A."/>
            <person name="Yoshinaga Y."/>
            <person name="Zwiers L.-H."/>
            <person name="Turgeon B."/>
            <person name="Goodwin S."/>
            <person name="Spatafora J."/>
            <person name="Crous P."/>
            <person name="Grigoriev I."/>
        </authorList>
    </citation>
    <scope>NUCLEOTIDE SEQUENCE</scope>
    <source>
        <strain evidence="2">CBS 122368</strain>
    </source>
</reference>
<evidence type="ECO:0000256" key="1">
    <source>
        <dbReference type="SAM" id="MobiDB-lite"/>
    </source>
</evidence>
<evidence type="ECO:0000313" key="3">
    <source>
        <dbReference type="Proteomes" id="UP000800094"/>
    </source>
</evidence>
<sequence>MSSSTNKSSTTLVSNLPPTSLEAILRSARTLYIGKEERGKHSLTDALLHPYAADGSPLPLPTHASHDDLLDAFWRLPGDTLSKTHVILHNLSSEDAWECQSSPPLSRCLNIIQSARKLSVVWALDGRGNLLEEPSEEASELRTERDEQILMYFLFAQKLRSITFLVLVDGIEDVMRDVRRALAPFDVPLGCTLESNALDEPYLPRNNSPTWEPPEGHITAYEIEFRRIQPLNPGPLSSCWPNFSPDSSPIFIPPLHQPCSEMQAVLDTTALLALLRAPVARRLKGKPPLGHTMAGIMEAQDEIFGFTDVGEDYRMDKEGGVISGCPWWWSFEEGFRRSSGPVQSDEIAPGEVPKRAGRASNSRPVASSSRQDCRTTTAAVRHRDDSTVSPIIGAQE</sequence>
<name>A0A6A6HV58_9PLEO</name>